<protein>
    <submittedName>
        <fullName evidence="1">Uncharacterized protein</fullName>
    </submittedName>
</protein>
<sequence length="545" mass="57768">MDTDAELYAAAARATERLLRIPGVNAVGVGPKRVGGVAQGVGAIQVHVDHKRPLSEVDKVDRIPAEIEGHPTNVATLINRRYAALPDPAPGECYGKRQPPPDIDTQFKDAVLAGGGPISGRVDETHRGTIGLLMEDVAGTNKKIYALTCYHVLCKLSGTGSDQTVVAGPVREKAIVGQVDPNGSCSCSHCCDDGFGEFVQGEVFGHSWRDMALVRLRPGTKYIGGIKALGPVAGIAPNPTVDQLNKDTYLVRKYGNVTGKTGGRVVSSIIDPGAGDPVAHFVVVPHIPKGAAPDSLHFAVEGDSGAAVVTPDTRVMGMLTGIGTYEAKEFFPGTDGFVNATLVAPLSAILIRFRQQLDPKFDVTPVLATSPNDIRTVPPNATALLDGEQVAVRMPSAAAVAQGLAQGPGEAARRPHEVRDRVRADLSASPFGQELVRLWLRHGPEVVDLVNHDRQVLTTWHRSGASAVHQRLARLPDTAALTTARFPATVNDAPVADCVARMHAVLARRGSPALRAALDWLVPRLPDLAGLTYPQLLDVFDGTRV</sequence>
<accession>A0A7Z0WGF9</accession>
<organism evidence="1 2">
    <name type="scientific">Actinophytocola xinjiangensis</name>
    <dbReference type="NCBI Taxonomy" id="485602"/>
    <lineage>
        <taxon>Bacteria</taxon>
        <taxon>Bacillati</taxon>
        <taxon>Actinomycetota</taxon>
        <taxon>Actinomycetes</taxon>
        <taxon>Pseudonocardiales</taxon>
        <taxon>Pseudonocardiaceae</taxon>
    </lineage>
</organism>
<dbReference type="RefSeq" id="WP_075137091.1">
    <property type="nucleotide sequence ID" value="NZ_MSIF01000024.1"/>
</dbReference>
<dbReference type="EMBL" id="MSIF01000024">
    <property type="protein sequence ID" value="OLF06001.1"/>
    <property type="molecule type" value="Genomic_DNA"/>
</dbReference>
<dbReference type="SUPFAM" id="SSF50494">
    <property type="entry name" value="Trypsin-like serine proteases"/>
    <property type="match status" value="1"/>
</dbReference>
<reference evidence="1 2" key="1">
    <citation type="submission" date="2016-12" db="EMBL/GenBank/DDBJ databases">
        <title>The draft genome sequence of Actinophytocola xinjiangensis.</title>
        <authorList>
            <person name="Wang W."/>
            <person name="Yuan L."/>
        </authorList>
    </citation>
    <scope>NUCLEOTIDE SEQUENCE [LARGE SCALE GENOMIC DNA]</scope>
    <source>
        <strain evidence="1 2">CGMCC 4.4663</strain>
    </source>
</reference>
<dbReference type="Proteomes" id="UP000185696">
    <property type="component" value="Unassembled WGS sequence"/>
</dbReference>
<proteinExistence type="predicted"/>
<evidence type="ECO:0000313" key="1">
    <source>
        <dbReference type="EMBL" id="OLF06001.1"/>
    </source>
</evidence>
<gene>
    <name evidence="1" type="ORF">BLA60_33660</name>
</gene>
<name>A0A7Z0WGF9_9PSEU</name>
<comment type="caution">
    <text evidence="1">The sequence shown here is derived from an EMBL/GenBank/DDBJ whole genome shotgun (WGS) entry which is preliminary data.</text>
</comment>
<evidence type="ECO:0000313" key="2">
    <source>
        <dbReference type="Proteomes" id="UP000185696"/>
    </source>
</evidence>
<dbReference type="AlphaFoldDB" id="A0A7Z0WGF9"/>
<dbReference type="InterPro" id="IPR009003">
    <property type="entry name" value="Peptidase_S1_PA"/>
</dbReference>
<keyword evidence="2" id="KW-1185">Reference proteome</keyword>